<name>A0AAV4LRW6_BABCB</name>
<reference evidence="8 9" key="1">
    <citation type="submission" date="2021-06" db="EMBL/GenBank/DDBJ databases">
        <title>Genome sequence of Babesia caballi.</title>
        <authorList>
            <person name="Yamagishi J."/>
            <person name="Kidaka T."/>
            <person name="Ochi A."/>
        </authorList>
    </citation>
    <scope>NUCLEOTIDE SEQUENCE [LARGE SCALE GENOMIC DNA]</scope>
    <source>
        <strain evidence="8">USDA-D6B2</strain>
    </source>
</reference>
<feature type="transmembrane region" description="Helical" evidence="6">
    <location>
        <begin position="184"/>
        <end position="205"/>
    </location>
</feature>
<feature type="domain" description="Major facilitator superfamily (MFS) profile" evidence="7">
    <location>
        <begin position="18"/>
        <end position="437"/>
    </location>
</feature>
<accession>A0AAV4LRW6</accession>
<dbReference type="Gene3D" id="1.20.1250.20">
    <property type="entry name" value="MFS general substrate transporter like domains"/>
    <property type="match status" value="1"/>
</dbReference>
<dbReference type="RefSeq" id="XP_067714594.1">
    <property type="nucleotide sequence ID" value="XM_067858493.1"/>
</dbReference>
<feature type="transmembrane region" description="Helical" evidence="6">
    <location>
        <begin position="413"/>
        <end position="436"/>
    </location>
</feature>
<dbReference type="GO" id="GO:0005886">
    <property type="term" value="C:plasma membrane"/>
    <property type="evidence" value="ECO:0007669"/>
    <property type="project" value="UniProtKB-SubCell"/>
</dbReference>
<evidence type="ECO:0000313" key="9">
    <source>
        <dbReference type="Proteomes" id="UP001497744"/>
    </source>
</evidence>
<dbReference type="PANTHER" id="PTHR43124">
    <property type="entry name" value="PURINE EFFLUX PUMP PBUE"/>
    <property type="match status" value="1"/>
</dbReference>
<keyword evidence="5 6" id="KW-0472">Membrane</keyword>
<dbReference type="InterPro" id="IPR050189">
    <property type="entry name" value="MFS_Efflux_Transporters"/>
</dbReference>
<keyword evidence="3 6" id="KW-0812">Transmembrane</keyword>
<feature type="transmembrane region" description="Helical" evidence="6">
    <location>
        <begin position="87"/>
        <end position="111"/>
    </location>
</feature>
<organism evidence="8 9">
    <name type="scientific">Babesia caballi</name>
    <dbReference type="NCBI Taxonomy" id="5871"/>
    <lineage>
        <taxon>Eukaryota</taxon>
        <taxon>Sar</taxon>
        <taxon>Alveolata</taxon>
        <taxon>Apicomplexa</taxon>
        <taxon>Aconoidasida</taxon>
        <taxon>Piroplasmida</taxon>
        <taxon>Babesiidae</taxon>
        <taxon>Babesia</taxon>
    </lineage>
</organism>
<keyword evidence="4 6" id="KW-1133">Transmembrane helix</keyword>
<protein>
    <submittedName>
        <fullName evidence="8">Major facilitator superfamily member protein</fullName>
    </submittedName>
</protein>
<dbReference type="PANTHER" id="PTHR43124:SF3">
    <property type="entry name" value="CHLORAMPHENICOL EFFLUX PUMP RV0191"/>
    <property type="match status" value="1"/>
</dbReference>
<feature type="transmembrane region" description="Helical" evidence="6">
    <location>
        <begin position="142"/>
        <end position="164"/>
    </location>
</feature>
<comment type="subcellular location">
    <subcellularLocation>
        <location evidence="1">Cell membrane</location>
        <topology evidence="1">Multi-pass membrane protein</topology>
    </subcellularLocation>
</comment>
<feature type="transmembrane region" description="Helical" evidence="6">
    <location>
        <begin position="256"/>
        <end position="280"/>
    </location>
</feature>
<dbReference type="EMBL" id="BPLF01000002">
    <property type="protein sequence ID" value="GIX62525.1"/>
    <property type="molecule type" value="Genomic_DNA"/>
</dbReference>
<keyword evidence="2" id="KW-1003">Cell membrane</keyword>
<dbReference type="GO" id="GO:0022857">
    <property type="term" value="F:transmembrane transporter activity"/>
    <property type="evidence" value="ECO:0007669"/>
    <property type="project" value="InterPro"/>
</dbReference>
<sequence>MTTADTEERNVMKYGHAGKAMYHLVAFVEGYDQQIISVCMRAFEMTLGFSQSSLSLIKTIETMAVLGCSLFWGYLADNFDPNLVLGAGLLIAGFTSIMLGTSSLLPVVLVLRFLHGFGMASINPSTHKVISSSHRRKSTSGAYGGVQAMNCIGRLFSAFLTALVATKLLYGHHGWRTCYVLLGYVWILLGTAVSFFMTGSGIIALPRKKNLLDSFTTVFKMKTSYIIIITLFVSEAPLAAFNYMVLYLQYLGVSDIMAGVACAVTLIGGAVGSVAGGEVIKLIDKNCNEHGMLVSGIVVVCLRLVVCFFFFLGPSPQGKLLWYHYLELALLGASLVSISGVDKPIIKNINDQASQAISAAIVRCIAGVMSSVILYQVAGYLSEKVFGYVKSTQKFAEMDPAFMAKNASALRNSMMYIIVGGTILNIICYIAMCFTYKTDKKNS</sequence>
<evidence type="ECO:0000256" key="5">
    <source>
        <dbReference type="ARBA" id="ARBA00023136"/>
    </source>
</evidence>
<evidence type="ECO:0000256" key="1">
    <source>
        <dbReference type="ARBA" id="ARBA00004651"/>
    </source>
</evidence>
<dbReference type="Pfam" id="PF07690">
    <property type="entry name" value="MFS_1"/>
    <property type="match status" value="1"/>
</dbReference>
<evidence type="ECO:0000259" key="7">
    <source>
        <dbReference type="PROSITE" id="PS50850"/>
    </source>
</evidence>
<dbReference type="Proteomes" id="UP001497744">
    <property type="component" value="Unassembled WGS sequence"/>
</dbReference>
<comment type="caution">
    <text evidence="8">The sequence shown here is derived from an EMBL/GenBank/DDBJ whole genome shotgun (WGS) entry which is preliminary data.</text>
</comment>
<dbReference type="SUPFAM" id="SSF103473">
    <property type="entry name" value="MFS general substrate transporter"/>
    <property type="match status" value="1"/>
</dbReference>
<feature type="transmembrane region" description="Helical" evidence="6">
    <location>
        <begin position="292"/>
        <end position="314"/>
    </location>
</feature>
<evidence type="ECO:0000256" key="2">
    <source>
        <dbReference type="ARBA" id="ARBA00022475"/>
    </source>
</evidence>
<dbReference type="InterPro" id="IPR036259">
    <property type="entry name" value="MFS_trans_sf"/>
</dbReference>
<evidence type="ECO:0000256" key="4">
    <source>
        <dbReference type="ARBA" id="ARBA00022989"/>
    </source>
</evidence>
<feature type="transmembrane region" description="Helical" evidence="6">
    <location>
        <begin position="320"/>
        <end position="341"/>
    </location>
</feature>
<proteinExistence type="predicted"/>
<feature type="transmembrane region" description="Helical" evidence="6">
    <location>
        <begin position="353"/>
        <end position="378"/>
    </location>
</feature>
<gene>
    <name evidence="8" type="ORF">BcabD6B2_19600</name>
</gene>
<dbReference type="PROSITE" id="PS50850">
    <property type="entry name" value="MFS"/>
    <property type="match status" value="1"/>
</dbReference>
<dbReference type="GeneID" id="94194006"/>
<evidence type="ECO:0000256" key="3">
    <source>
        <dbReference type="ARBA" id="ARBA00022692"/>
    </source>
</evidence>
<dbReference type="InterPro" id="IPR011701">
    <property type="entry name" value="MFS"/>
</dbReference>
<keyword evidence="9" id="KW-1185">Reference proteome</keyword>
<dbReference type="AlphaFoldDB" id="A0AAV4LRW6"/>
<feature type="transmembrane region" description="Helical" evidence="6">
    <location>
        <begin position="225"/>
        <end position="250"/>
    </location>
</feature>
<feature type="transmembrane region" description="Helical" evidence="6">
    <location>
        <begin position="55"/>
        <end position="75"/>
    </location>
</feature>
<evidence type="ECO:0000313" key="8">
    <source>
        <dbReference type="EMBL" id="GIX62525.1"/>
    </source>
</evidence>
<evidence type="ECO:0000256" key="6">
    <source>
        <dbReference type="SAM" id="Phobius"/>
    </source>
</evidence>
<dbReference type="InterPro" id="IPR020846">
    <property type="entry name" value="MFS_dom"/>
</dbReference>